<dbReference type="EMBL" id="VIIS01001753">
    <property type="protein sequence ID" value="KAF0293339.1"/>
    <property type="molecule type" value="Genomic_DNA"/>
</dbReference>
<dbReference type="AlphaFoldDB" id="A0A6A4VJV4"/>
<sequence>MPKKRYNPYAVASTETQLERLVNDQAPHSDGAGNPYLITGHALSTLGQAYDPYRVKPLKPFDVEEESGSTVKEELCSCRWIDRGDIVDEADYLFQLGKRNVQPVSGGRGGLAACQREIGEGGVRLELDGELVPDQDVV</sequence>
<name>A0A6A4VJV4_AMPAM</name>
<protein>
    <submittedName>
        <fullName evidence="1">Uncharacterized protein</fullName>
    </submittedName>
</protein>
<dbReference type="Proteomes" id="UP000440578">
    <property type="component" value="Unassembled WGS sequence"/>
</dbReference>
<organism evidence="1 2">
    <name type="scientific">Amphibalanus amphitrite</name>
    <name type="common">Striped barnacle</name>
    <name type="synonym">Balanus amphitrite</name>
    <dbReference type="NCBI Taxonomy" id="1232801"/>
    <lineage>
        <taxon>Eukaryota</taxon>
        <taxon>Metazoa</taxon>
        <taxon>Ecdysozoa</taxon>
        <taxon>Arthropoda</taxon>
        <taxon>Crustacea</taxon>
        <taxon>Multicrustacea</taxon>
        <taxon>Cirripedia</taxon>
        <taxon>Thoracica</taxon>
        <taxon>Thoracicalcarea</taxon>
        <taxon>Balanomorpha</taxon>
        <taxon>Balanoidea</taxon>
        <taxon>Balanidae</taxon>
        <taxon>Amphibalaninae</taxon>
        <taxon>Amphibalanus</taxon>
    </lineage>
</organism>
<evidence type="ECO:0000313" key="1">
    <source>
        <dbReference type="EMBL" id="KAF0293339.1"/>
    </source>
</evidence>
<comment type="caution">
    <text evidence="1">The sequence shown here is derived from an EMBL/GenBank/DDBJ whole genome shotgun (WGS) entry which is preliminary data.</text>
</comment>
<reference evidence="1 2" key="1">
    <citation type="submission" date="2019-07" db="EMBL/GenBank/DDBJ databases">
        <title>Draft genome assembly of a fouling barnacle, Amphibalanus amphitrite (Darwin, 1854): The first reference genome for Thecostraca.</title>
        <authorList>
            <person name="Kim W."/>
        </authorList>
    </citation>
    <scope>NUCLEOTIDE SEQUENCE [LARGE SCALE GENOMIC DNA]</scope>
    <source>
        <strain evidence="1">SNU_AA5</strain>
        <tissue evidence="1">Soma without cirri and trophi</tissue>
    </source>
</reference>
<gene>
    <name evidence="1" type="ORF">FJT64_000915</name>
</gene>
<evidence type="ECO:0000313" key="2">
    <source>
        <dbReference type="Proteomes" id="UP000440578"/>
    </source>
</evidence>
<proteinExistence type="predicted"/>
<accession>A0A6A4VJV4</accession>
<dbReference type="OrthoDB" id="424753at2759"/>
<keyword evidence="2" id="KW-1185">Reference proteome</keyword>